<dbReference type="NCBIfam" id="TIGR02246">
    <property type="entry name" value="SgcJ/EcaC family oxidoreductase"/>
    <property type="match status" value="1"/>
</dbReference>
<dbReference type="RefSeq" id="WP_263370884.1">
    <property type="nucleotide sequence ID" value="NZ_JAGSYD010000002.1"/>
</dbReference>
<comment type="caution">
    <text evidence="2">The sequence shown here is derived from an EMBL/GenBank/DDBJ whole genome shotgun (WGS) entry which is preliminary data.</text>
</comment>
<dbReference type="InterPro" id="IPR027843">
    <property type="entry name" value="DUF4440"/>
</dbReference>
<accession>A0ABW1ZDZ2</accession>
<dbReference type="Gene3D" id="3.10.450.50">
    <property type="match status" value="1"/>
</dbReference>
<proteinExistence type="predicted"/>
<dbReference type="InterPro" id="IPR032710">
    <property type="entry name" value="NTF2-like_dom_sf"/>
</dbReference>
<organism evidence="2 3">
    <name type="scientific">Granulicella cerasi</name>
    <dbReference type="NCBI Taxonomy" id="741063"/>
    <lineage>
        <taxon>Bacteria</taxon>
        <taxon>Pseudomonadati</taxon>
        <taxon>Acidobacteriota</taxon>
        <taxon>Terriglobia</taxon>
        <taxon>Terriglobales</taxon>
        <taxon>Acidobacteriaceae</taxon>
        <taxon>Granulicella</taxon>
    </lineage>
</organism>
<gene>
    <name evidence="2" type="ORF">ACFQBQ_16835</name>
</gene>
<keyword evidence="3" id="KW-1185">Reference proteome</keyword>
<dbReference type="SUPFAM" id="SSF54427">
    <property type="entry name" value="NTF2-like"/>
    <property type="match status" value="1"/>
</dbReference>
<evidence type="ECO:0000259" key="1">
    <source>
        <dbReference type="Pfam" id="PF14534"/>
    </source>
</evidence>
<feature type="domain" description="DUF4440" evidence="1">
    <location>
        <begin position="10"/>
        <end position="124"/>
    </location>
</feature>
<dbReference type="Proteomes" id="UP001596391">
    <property type="component" value="Unassembled WGS sequence"/>
</dbReference>
<evidence type="ECO:0000313" key="2">
    <source>
        <dbReference type="EMBL" id="MFC6647205.1"/>
    </source>
</evidence>
<dbReference type="EMBL" id="JBHSWI010000001">
    <property type="protein sequence ID" value="MFC6647205.1"/>
    <property type="molecule type" value="Genomic_DNA"/>
</dbReference>
<dbReference type="Pfam" id="PF14534">
    <property type="entry name" value="DUF4440"/>
    <property type="match status" value="1"/>
</dbReference>
<dbReference type="InterPro" id="IPR011944">
    <property type="entry name" value="Steroid_delta5-4_isomerase"/>
</dbReference>
<reference evidence="3" key="1">
    <citation type="journal article" date="2019" name="Int. J. Syst. Evol. Microbiol.">
        <title>The Global Catalogue of Microorganisms (GCM) 10K type strain sequencing project: providing services to taxonomists for standard genome sequencing and annotation.</title>
        <authorList>
            <consortium name="The Broad Institute Genomics Platform"/>
            <consortium name="The Broad Institute Genome Sequencing Center for Infectious Disease"/>
            <person name="Wu L."/>
            <person name="Ma J."/>
        </authorList>
    </citation>
    <scope>NUCLEOTIDE SEQUENCE [LARGE SCALE GENOMIC DNA]</scope>
    <source>
        <strain evidence="3">CGMCC 1.16026</strain>
    </source>
</reference>
<sequence>MFSEEEKSAIARVVQEFEDAWARRDMTAFRALLTEDCDWVNIVGMHWHGSDEVTEMHRVLLHGRYKGVNVQTVSHEVSEIAPGVALVVQKSQLDDFTTPDGQVVRALQTMGIMVIVKRDGKWLIRASENSSIDPRASMKPTAK</sequence>
<evidence type="ECO:0000313" key="3">
    <source>
        <dbReference type="Proteomes" id="UP001596391"/>
    </source>
</evidence>
<protein>
    <submittedName>
        <fullName evidence="2">SgcJ/EcaC family oxidoreductase</fullName>
    </submittedName>
</protein>
<name>A0ABW1ZDZ2_9BACT</name>